<protein>
    <submittedName>
        <fullName evidence="3">LysM peptidoglycan-binding domain-containing protein</fullName>
    </submittedName>
</protein>
<feature type="domain" description="LysM" evidence="2">
    <location>
        <begin position="2"/>
        <end position="32"/>
    </location>
</feature>
<comment type="caution">
    <text evidence="3">The sequence shown here is derived from an EMBL/GenBank/DDBJ whole genome shotgun (WGS) entry which is preliminary data.</text>
</comment>
<evidence type="ECO:0000256" key="1">
    <source>
        <dbReference type="SAM" id="MobiDB-lite"/>
    </source>
</evidence>
<reference evidence="4" key="1">
    <citation type="journal article" date="2019" name="Int. J. Syst. Evol. Microbiol.">
        <title>The Global Catalogue of Microorganisms (GCM) 10K type strain sequencing project: providing services to taxonomists for standard genome sequencing and annotation.</title>
        <authorList>
            <consortium name="The Broad Institute Genomics Platform"/>
            <consortium name="The Broad Institute Genome Sequencing Center for Infectious Disease"/>
            <person name="Wu L."/>
            <person name="Ma J."/>
        </authorList>
    </citation>
    <scope>NUCLEOTIDE SEQUENCE [LARGE SCALE GENOMIC DNA]</scope>
    <source>
        <strain evidence="4">CCUG 63830</strain>
    </source>
</reference>
<evidence type="ECO:0000313" key="3">
    <source>
        <dbReference type="EMBL" id="MFC6659450.1"/>
    </source>
</evidence>
<sequence length="71" mass="7085">MARANGTTVEVLARLNGLQGTALKVGQELKLPGAATAATPAASATPAAPVTPAPLPRSSWPPHPPARALRA</sequence>
<dbReference type="InterPro" id="IPR018392">
    <property type="entry name" value="LysM"/>
</dbReference>
<organism evidence="3 4">
    <name type="scientific">Deinococcus multiflagellatus</name>
    <dbReference type="NCBI Taxonomy" id="1656887"/>
    <lineage>
        <taxon>Bacteria</taxon>
        <taxon>Thermotogati</taxon>
        <taxon>Deinococcota</taxon>
        <taxon>Deinococci</taxon>
        <taxon>Deinococcales</taxon>
        <taxon>Deinococcaceae</taxon>
        <taxon>Deinococcus</taxon>
    </lineage>
</organism>
<dbReference type="EMBL" id="JBHSWB010000001">
    <property type="protein sequence ID" value="MFC6659450.1"/>
    <property type="molecule type" value="Genomic_DNA"/>
</dbReference>
<gene>
    <name evidence="3" type="ORF">ACFP90_02965</name>
</gene>
<dbReference type="InterPro" id="IPR036779">
    <property type="entry name" value="LysM_dom_sf"/>
</dbReference>
<dbReference type="Pfam" id="PF01476">
    <property type="entry name" value="LysM"/>
    <property type="match status" value="1"/>
</dbReference>
<evidence type="ECO:0000259" key="2">
    <source>
        <dbReference type="Pfam" id="PF01476"/>
    </source>
</evidence>
<dbReference type="Proteomes" id="UP001596317">
    <property type="component" value="Unassembled WGS sequence"/>
</dbReference>
<feature type="compositionally biased region" description="Low complexity" evidence="1">
    <location>
        <begin position="33"/>
        <end position="48"/>
    </location>
</feature>
<feature type="region of interest" description="Disordered" evidence="1">
    <location>
        <begin position="33"/>
        <end position="71"/>
    </location>
</feature>
<proteinExistence type="predicted"/>
<accession>A0ABW1ZG04</accession>
<feature type="compositionally biased region" description="Pro residues" evidence="1">
    <location>
        <begin position="49"/>
        <end position="65"/>
    </location>
</feature>
<name>A0ABW1ZG04_9DEIO</name>
<dbReference type="Gene3D" id="3.10.350.10">
    <property type="entry name" value="LysM domain"/>
    <property type="match status" value="1"/>
</dbReference>
<keyword evidence="4" id="KW-1185">Reference proteome</keyword>
<evidence type="ECO:0000313" key="4">
    <source>
        <dbReference type="Proteomes" id="UP001596317"/>
    </source>
</evidence>